<evidence type="ECO:0000313" key="1">
    <source>
        <dbReference type="EMBL" id="MBR7679026.1"/>
    </source>
</evidence>
<name>A0A8T4J368_9ACTN</name>
<dbReference type="Gene3D" id="3.30.559.30">
    <property type="entry name" value="Nonribosomal peptide synthetase, condensation domain"/>
    <property type="match status" value="1"/>
</dbReference>
<proteinExistence type="predicted"/>
<dbReference type="SUPFAM" id="SSF52777">
    <property type="entry name" value="CoA-dependent acyltransferases"/>
    <property type="match status" value="1"/>
</dbReference>
<reference evidence="1" key="1">
    <citation type="submission" date="2021-04" db="EMBL/GenBank/DDBJ databases">
        <title>Sequencing of actinobacteria type strains.</title>
        <authorList>
            <person name="Nguyen G.-S."/>
            <person name="Wentzel A."/>
        </authorList>
    </citation>
    <scope>NUCLEOTIDE SEQUENCE</scope>
    <source>
        <strain evidence="1">DSM 42095</strain>
    </source>
</reference>
<feature type="non-terminal residue" evidence="1">
    <location>
        <position position="1"/>
    </location>
</feature>
<protein>
    <recommendedName>
        <fullName evidence="3">Condensation domain-containing protein</fullName>
    </recommendedName>
</protein>
<sequence>LRAAWSVVPSARTWSLAAWETSALVTRCRAEGTTLQAALNTAFARALADLGSAAPATIAVPADLRRTLSPSPGEALGLYATTLLNTVDGAALSTYWETARDAYADIRRRLRLEELLPFVRVYRLLPFLPRATVSKALWRSESEQARFDLSLSTMRPGIPSRYGPLCLEAVHCLAHTSLSGAPLITAIRKDGRLFFGAVSTDGQRTAELCAHAMSHLRQAVTAALWPSPSGGR</sequence>
<dbReference type="EMBL" id="JAGSMN010002166">
    <property type="protein sequence ID" value="MBR7679026.1"/>
    <property type="molecule type" value="Genomic_DNA"/>
</dbReference>
<dbReference type="AlphaFoldDB" id="A0A8T4J368"/>
<evidence type="ECO:0000313" key="2">
    <source>
        <dbReference type="Proteomes" id="UP000675554"/>
    </source>
</evidence>
<evidence type="ECO:0008006" key="3">
    <source>
        <dbReference type="Google" id="ProtNLM"/>
    </source>
</evidence>
<dbReference type="Proteomes" id="UP000675554">
    <property type="component" value="Unassembled WGS sequence"/>
</dbReference>
<gene>
    <name evidence="1" type="ORF">KDA82_40060</name>
</gene>
<organism evidence="1 2">
    <name type="scientific">Streptomyces daliensis</name>
    <dbReference type="NCBI Taxonomy" id="299421"/>
    <lineage>
        <taxon>Bacteria</taxon>
        <taxon>Bacillati</taxon>
        <taxon>Actinomycetota</taxon>
        <taxon>Actinomycetes</taxon>
        <taxon>Kitasatosporales</taxon>
        <taxon>Streptomycetaceae</taxon>
        <taxon>Streptomyces</taxon>
    </lineage>
</organism>
<keyword evidence="2" id="KW-1185">Reference proteome</keyword>
<comment type="caution">
    <text evidence="1">The sequence shown here is derived from an EMBL/GenBank/DDBJ whole genome shotgun (WGS) entry which is preliminary data.</text>
</comment>
<accession>A0A8T4J368</accession>